<dbReference type="KEGG" id="ppp:112293625"/>
<proteinExistence type="predicted"/>
<dbReference type="EnsemblPlants" id="Pp3c16_18700V3.3">
    <property type="protein sequence ID" value="PAC:32986654.CDS.1"/>
    <property type="gene ID" value="Pp3c16_18700"/>
</dbReference>
<keyword evidence="1" id="KW-0175">Coiled coil</keyword>
<accession>A9SIC8</accession>
<dbReference type="GeneID" id="112293625"/>
<evidence type="ECO:0000313" key="4">
    <source>
        <dbReference type="EnsemblPlants" id="PAC:32986652.CDS.1"/>
    </source>
</evidence>
<keyword evidence="5" id="KW-1185">Reference proteome</keyword>
<evidence type="ECO:0000313" key="3">
    <source>
        <dbReference type="EMBL" id="PNR38077.1"/>
    </source>
</evidence>
<dbReference type="EnsemblPlants" id="Pp3c16_18700V3.1">
    <property type="protein sequence ID" value="PAC:32986652.CDS.1"/>
    <property type="gene ID" value="Pp3c16_18700"/>
</dbReference>
<dbReference type="PaxDb" id="3218-PP1S81_151V6.1"/>
<dbReference type="HOGENOM" id="CLU_459083_0_0_1"/>
<dbReference type="PANTHER" id="PTHR37508:SF1">
    <property type="entry name" value="TRANSMEMBRANE PROTEIN"/>
    <property type="match status" value="1"/>
</dbReference>
<dbReference type="STRING" id="3218.A9SIC8"/>
<dbReference type="OrthoDB" id="10544048at2759"/>
<dbReference type="RefSeq" id="XP_024399042.1">
    <property type="nucleotide sequence ID" value="XM_024543274.2"/>
</dbReference>
<feature type="coiled-coil region" evidence="1">
    <location>
        <begin position="184"/>
        <end position="232"/>
    </location>
</feature>
<reference evidence="3 5" key="1">
    <citation type="journal article" date="2008" name="Science">
        <title>The Physcomitrella genome reveals evolutionary insights into the conquest of land by plants.</title>
        <authorList>
            <person name="Rensing S."/>
            <person name="Lang D."/>
            <person name="Zimmer A."/>
            <person name="Terry A."/>
            <person name="Salamov A."/>
            <person name="Shapiro H."/>
            <person name="Nishiyama T."/>
            <person name="Perroud P.-F."/>
            <person name="Lindquist E."/>
            <person name="Kamisugi Y."/>
            <person name="Tanahashi T."/>
            <person name="Sakakibara K."/>
            <person name="Fujita T."/>
            <person name="Oishi K."/>
            <person name="Shin-I T."/>
            <person name="Kuroki Y."/>
            <person name="Toyoda A."/>
            <person name="Suzuki Y."/>
            <person name="Hashimoto A."/>
            <person name="Yamaguchi K."/>
            <person name="Sugano A."/>
            <person name="Kohara Y."/>
            <person name="Fujiyama A."/>
            <person name="Anterola A."/>
            <person name="Aoki S."/>
            <person name="Ashton N."/>
            <person name="Barbazuk W.B."/>
            <person name="Barker E."/>
            <person name="Bennetzen J."/>
            <person name="Bezanilla M."/>
            <person name="Blankenship R."/>
            <person name="Cho S.H."/>
            <person name="Dutcher S."/>
            <person name="Estelle M."/>
            <person name="Fawcett J.A."/>
            <person name="Gundlach H."/>
            <person name="Hanada K."/>
            <person name="Heyl A."/>
            <person name="Hicks K.A."/>
            <person name="Hugh J."/>
            <person name="Lohr M."/>
            <person name="Mayer K."/>
            <person name="Melkozernov A."/>
            <person name="Murata T."/>
            <person name="Nelson D."/>
            <person name="Pils B."/>
            <person name="Prigge M."/>
            <person name="Reiss B."/>
            <person name="Renner T."/>
            <person name="Rombauts S."/>
            <person name="Rushton P."/>
            <person name="Sanderfoot A."/>
            <person name="Schween G."/>
            <person name="Shiu S.-H."/>
            <person name="Stueber K."/>
            <person name="Theodoulou F.L."/>
            <person name="Tu H."/>
            <person name="Van de Peer Y."/>
            <person name="Verrier P.J."/>
            <person name="Waters E."/>
            <person name="Wood A."/>
            <person name="Yang L."/>
            <person name="Cove D."/>
            <person name="Cuming A."/>
            <person name="Hasebe M."/>
            <person name="Lucas S."/>
            <person name="Mishler D.B."/>
            <person name="Reski R."/>
            <person name="Grigoriev I."/>
            <person name="Quatrano R.S."/>
            <person name="Boore J.L."/>
        </authorList>
    </citation>
    <scope>NUCLEOTIDE SEQUENCE [LARGE SCALE GENOMIC DNA]</scope>
    <source>
        <strain evidence="4 5">cv. Gransden 2004</strain>
    </source>
</reference>
<feature type="coiled-coil region" evidence="1">
    <location>
        <begin position="347"/>
        <end position="388"/>
    </location>
</feature>
<feature type="compositionally biased region" description="Basic and acidic residues" evidence="2">
    <location>
        <begin position="265"/>
        <end position="340"/>
    </location>
</feature>
<dbReference type="Gramene" id="Pp3c16_18700V3.2">
    <property type="protein sequence ID" value="PAC:32986653.CDS.1"/>
    <property type="gene ID" value="Pp3c16_18700"/>
</dbReference>
<dbReference type="EMBL" id="ABEU02000016">
    <property type="protein sequence ID" value="PNR38077.1"/>
    <property type="molecule type" value="Genomic_DNA"/>
</dbReference>
<reference evidence="4" key="3">
    <citation type="submission" date="2020-12" db="UniProtKB">
        <authorList>
            <consortium name="EnsemblPlants"/>
        </authorList>
    </citation>
    <scope>IDENTIFICATION</scope>
</reference>
<dbReference type="RefSeq" id="XP_024399044.1">
    <property type="nucleotide sequence ID" value="XM_024543276.2"/>
</dbReference>
<reference evidence="3 5" key="2">
    <citation type="journal article" date="2018" name="Plant J.">
        <title>The Physcomitrella patens chromosome-scale assembly reveals moss genome structure and evolution.</title>
        <authorList>
            <person name="Lang D."/>
            <person name="Ullrich K.K."/>
            <person name="Murat F."/>
            <person name="Fuchs J."/>
            <person name="Jenkins J."/>
            <person name="Haas F.B."/>
            <person name="Piednoel M."/>
            <person name="Gundlach H."/>
            <person name="Van Bel M."/>
            <person name="Meyberg R."/>
            <person name="Vives C."/>
            <person name="Morata J."/>
            <person name="Symeonidi A."/>
            <person name="Hiss M."/>
            <person name="Muchero W."/>
            <person name="Kamisugi Y."/>
            <person name="Saleh O."/>
            <person name="Blanc G."/>
            <person name="Decker E.L."/>
            <person name="van Gessel N."/>
            <person name="Grimwood J."/>
            <person name="Hayes R.D."/>
            <person name="Graham S.W."/>
            <person name="Gunter L.E."/>
            <person name="McDaniel S.F."/>
            <person name="Hoernstein S.N.W."/>
            <person name="Larsson A."/>
            <person name="Li F.W."/>
            <person name="Perroud P.F."/>
            <person name="Phillips J."/>
            <person name="Ranjan P."/>
            <person name="Rokshar D.S."/>
            <person name="Rothfels C.J."/>
            <person name="Schneider L."/>
            <person name="Shu S."/>
            <person name="Stevenson D.W."/>
            <person name="Thummler F."/>
            <person name="Tillich M."/>
            <person name="Villarreal Aguilar J.C."/>
            <person name="Widiez T."/>
            <person name="Wong G.K."/>
            <person name="Wymore A."/>
            <person name="Zhang Y."/>
            <person name="Zimmer A.D."/>
            <person name="Quatrano R.S."/>
            <person name="Mayer K.F.X."/>
            <person name="Goodstein D."/>
            <person name="Casacuberta J.M."/>
            <person name="Vandepoele K."/>
            <person name="Reski R."/>
            <person name="Cuming A.C."/>
            <person name="Tuskan G.A."/>
            <person name="Maumus F."/>
            <person name="Salse J."/>
            <person name="Schmutz J."/>
            <person name="Rensing S.A."/>
        </authorList>
    </citation>
    <scope>NUCLEOTIDE SEQUENCE [LARGE SCALE GENOMIC DNA]</scope>
    <source>
        <strain evidence="4 5">cv. Gransden 2004</strain>
    </source>
</reference>
<name>A9SIC8_PHYPA</name>
<dbReference type="PANTHER" id="PTHR37508">
    <property type="entry name" value="TRANSMEMBRANE PROTEIN"/>
    <property type="match status" value="1"/>
</dbReference>
<dbReference type="AlphaFoldDB" id="A9SIC8"/>
<gene>
    <name evidence="4" type="primary">LOC112293625</name>
    <name evidence="3" type="ORF">PHYPA_021188</name>
</gene>
<feature type="coiled-coil region" evidence="1">
    <location>
        <begin position="586"/>
        <end position="613"/>
    </location>
</feature>
<sequence>MALVKAKVTEEVNGNGELVVHSPDGRDEVYAIITIPEATMYLVENAKGEILMDLGLQSVLTDLNRASDLLFLAYLGVVGTGDLHARISNRQKELAELCGDCEVTMTTLVTGSRDVLDRLTEAYRYLLVAKEDRALRILSRCAANAKEMASKCEELARGFGKLKEDTKEDAETATKAWGAQVVKIKELKQLRDEMEATKAEQDKLTEEYNNSLEEMKSEIAKAEAKEDLANQRAFISEIVGVIAKTVGAGLGAYVSMKQPFSVPPKNDEASDHGEKPNASEKKKLEEQEAAKKKELEDAKSAQEEATSKESELRDKVFAAGADKKSKEEQLKSAETGDKTDAGYDEKVKKAKAELETSAAALSKLEEEQKKAQEAAKKAKKKVTDATAALNAAAAALTELANSASQASQQQAERAAALAKSRMNLIQQKIDLEKLRRTSVSQVAKLTARLKSTEEETQVEESAQTALEIATWALDNIYASLLNAKFFWDNMRTFCEKLAKPKVLEQIKDETDFNGDDPEERIRAYKSKSFVTVAVGYLARWVALASVCEDYVAASAVARKSVLGHIRQSPNADEAQKLIGPLKNQLNDELQSDAAAANTNIRNLQQNLENGKKQMADAKPQIKEIE</sequence>
<dbReference type="Gramene" id="Pp3c16_18700V3.3">
    <property type="protein sequence ID" value="PAC:32986654.CDS.1"/>
    <property type="gene ID" value="Pp3c16_18700"/>
</dbReference>
<organism evidence="3">
    <name type="scientific">Physcomitrium patens</name>
    <name type="common">Spreading-leaved earth moss</name>
    <name type="synonym">Physcomitrella patens</name>
    <dbReference type="NCBI Taxonomy" id="3218"/>
    <lineage>
        <taxon>Eukaryota</taxon>
        <taxon>Viridiplantae</taxon>
        <taxon>Streptophyta</taxon>
        <taxon>Embryophyta</taxon>
        <taxon>Bryophyta</taxon>
        <taxon>Bryophytina</taxon>
        <taxon>Bryopsida</taxon>
        <taxon>Funariidae</taxon>
        <taxon>Funariales</taxon>
        <taxon>Funariaceae</taxon>
        <taxon>Physcomitrium</taxon>
    </lineage>
</organism>
<dbReference type="Gramene" id="Pp3c16_18700V3.1">
    <property type="protein sequence ID" value="PAC:32986652.CDS.1"/>
    <property type="gene ID" value="Pp3c16_18700"/>
</dbReference>
<feature type="region of interest" description="Disordered" evidence="2">
    <location>
        <begin position="262"/>
        <end position="340"/>
    </location>
</feature>
<evidence type="ECO:0000256" key="1">
    <source>
        <dbReference type="SAM" id="Coils"/>
    </source>
</evidence>
<evidence type="ECO:0000313" key="5">
    <source>
        <dbReference type="Proteomes" id="UP000006727"/>
    </source>
</evidence>
<dbReference type="EnsemblPlants" id="Pp3c16_18700V3.2">
    <property type="protein sequence ID" value="PAC:32986653.CDS.1"/>
    <property type="gene ID" value="Pp3c16_18700"/>
</dbReference>
<protein>
    <submittedName>
        <fullName evidence="3 4">Uncharacterized protein</fullName>
    </submittedName>
</protein>
<evidence type="ECO:0000256" key="2">
    <source>
        <dbReference type="SAM" id="MobiDB-lite"/>
    </source>
</evidence>
<dbReference type="Proteomes" id="UP000006727">
    <property type="component" value="Chromosome 16"/>
</dbReference>